<dbReference type="FunFam" id="3.20.20.20:FF:000006">
    <property type="entry name" value="Dihydropteroate synthase"/>
    <property type="match status" value="1"/>
</dbReference>
<dbReference type="InterPro" id="IPR011005">
    <property type="entry name" value="Dihydropteroate_synth-like_sf"/>
</dbReference>
<organism evidence="15 16">
    <name type="scientific">Paenibacillus sambharensis</name>
    <dbReference type="NCBI Taxonomy" id="1803190"/>
    <lineage>
        <taxon>Bacteria</taxon>
        <taxon>Bacillati</taxon>
        <taxon>Bacillota</taxon>
        <taxon>Bacilli</taxon>
        <taxon>Bacillales</taxon>
        <taxon>Paenibacillaceae</taxon>
        <taxon>Paenibacillus</taxon>
    </lineage>
</organism>
<accession>A0A2W1LTQ2</accession>
<evidence type="ECO:0000256" key="9">
    <source>
        <dbReference type="ARBA" id="ARBA00022842"/>
    </source>
</evidence>
<feature type="domain" description="Pterin-binding" evidence="14">
    <location>
        <begin position="25"/>
        <end position="272"/>
    </location>
</feature>
<dbReference type="CDD" id="cd00739">
    <property type="entry name" value="DHPS"/>
    <property type="match status" value="1"/>
</dbReference>
<sequence>MTIRPVFYRRSYSWGQASLELGERTLVMGILNTTPDSFSDGGRYTRIDAAVEHAREMAAQGADLIDIGGESTRPGSSLVPLEEELARVIPVIEAVHKALPHIPISIDTYKAETARQALEAGAHIINDVWGLQADPDMARIAAAAGCPVIIGHNRESGGYANLAADIAADLRRSIRSALEAGVQQEQIWVDPGIGFAKDYDDNLSLMGELDELSKLGYPILLGTSRKRFIQRTLDLPPDDVVEGTAATTVMGIMQGCQLVRVHDVQANVRAARMADAVVYRFADIRKQAGE</sequence>
<dbReference type="SUPFAM" id="SSF51717">
    <property type="entry name" value="Dihydropteroate synthetase-like"/>
    <property type="match status" value="1"/>
</dbReference>
<protein>
    <recommendedName>
        <fullName evidence="6 13">Dihydropteroate synthase</fullName>
        <shortName evidence="13">DHPS</shortName>
        <ecNumber evidence="5 13">2.5.1.15</ecNumber>
    </recommendedName>
    <alternativeName>
        <fullName evidence="11 13">Dihydropteroate pyrophosphorylase</fullName>
    </alternativeName>
</protein>
<dbReference type="RefSeq" id="WP_111147646.1">
    <property type="nucleotide sequence ID" value="NZ_QKRB01000048.1"/>
</dbReference>
<dbReference type="GO" id="GO:0046656">
    <property type="term" value="P:folic acid biosynthetic process"/>
    <property type="evidence" value="ECO:0007669"/>
    <property type="project" value="UniProtKB-KW"/>
</dbReference>
<keyword evidence="9 13" id="KW-0460">Magnesium</keyword>
<reference evidence="15 16" key="1">
    <citation type="submission" date="2018-06" db="EMBL/GenBank/DDBJ databases">
        <title>Paenibacillus imtechensis sp. nov.</title>
        <authorList>
            <person name="Pinnaka A.K."/>
            <person name="Singh H."/>
            <person name="Kaur M."/>
        </authorList>
    </citation>
    <scope>NUCLEOTIDE SEQUENCE [LARGE SCALE GENOMIC DNA]</scope>
    <source>
        <strain evidence="15 16">SMB1</strain>
    </source>
</reference>
<dbReference type="Gene3D" id="3.20.20.20">
    <property type="entry name" value="Dihydropteroate synthase-like"/>
    <property type="match status" value="1"/>
</dbReference>
<evidence type="ECO:0000256" key="3">
    <source>
        <dbReference type="ARBA" id="ARBA00004763"/>
    </source>
</evidence>
<dbReference type="AlphaFoldDB" id="A0A2W1LTQ2"/>
<dbReference type="EC" id="2.5.1.15" evidence="5 13"/>
<dbReference type="GO" id="GO:0005829">
    <property type="term" value="C:cytosol"/>
    <property type="evidence" value="ECO:0007669"/>
    <property type="project" value="TreeGrafter"/>
</dbReference>
<dbReference type="InterPro" id="IPR045031">
    <property type="entry name" value="DHP_synth-like"/>
</dbReference>
<comment type="catalytic activity">
    <reaction evidence="1">
        <text>(7,8-dihydropterin-6-yl)methyl diphosphate + 4-aminobenzoate = 7,8-dihydropteroate + diphosphate</text>
        <dbReference type="Rhea" id="RHEA:19949"/>
        <dbReference type="ChEBI" id="CHEBI:17836"/>
        <dbReference type="ChEBI" id="CHEBI:17839"/>
        <dbReference type="ChEBI" id="CHEBI:33019"/>
        <dbReference type="ChEBI" id="CHEBI:72950"/>
        <dbReference type="EC" id="2.5.1.15"/>
    </reaction>
</comment>
<proteinExistence type="inferred from homology"/>
<dbReference type="PROSITE" id="PS00792">
    <property type="entry name" value="DHPS_1"/>
    <property type="match status" value="1"/>
</dbReference>
<evidence type="ECO:0000259" key="14">
    <source>
        <dbReference type="PROSITE" id="PS50972"/>
    </source>
</evidence>
<comment type="similarity">
    <text evidence="4 13">Belongs to the DHPS family.</text>
</comment>
<evidence type="ECO:0000256" key="5">
    <source>
        <dbReference type="ARBA" id="ARBA00012458"/>
    </source>
</evidence>
<dbReference type="PANTHER" id="PTHR20941">
    <property type="entry name" value="FOLATE SYNTHESIS PROTEINS"/>
    <property type="match status" value="1"/>
</dbReference>
<dbReference type="PANTHER" id="PTHR20941:SF1">
    <property type="entry name" value="FOLIC ACID SYNTHESIS PROTEIN FOL1"/>
    <property type="match status" value="1"/>
</dbReference>
<dbReference type="OrthoDB" id="9811744at2"/>
<dbReference type="InterPro" id="IPR006390">
    <property type="entry name" value="DHP_synth_dom"/>
</dbReference>
<dbReference type="GO" id="GO:0046654">
    <property type="term" value="P:tetrahydrofolate biosynthetic process"/>
    <property type="evidence" value="ECO:0007669"/>
    <property type="project" value="UniProtKB-UniPathway"/>
</dbReference>
<comment type="cofactor">
    <cofactor evidence="2 13">
        <name>Mg(2+)</name>
        <dbReference type="ChEBI" id="CHEBI:18420"/>
    </cofactor>
</comment>
<evidence type="ECO:0000256" key="11">
    <source>
        <dbReference type="ARBA" id="ARBA00030193"/>
    </source>
</evidence>
<comment type="pathway">
    <text evidence="3 13">Cofactor biosynthesis; tetrahydrofolate biosynthesis; 7,8-dihydrofolate from 2-amino-4-hydroxy-6-hydroxymethyl-7,8-dihydropteridine diphosphate and 4-aminobenzoate: step 1/2.</text>
</comment>
<evidence type="ECO:0000256" key="8">
    <source>
        <dbReference type="ARBA" id="ARBA00022723"/>
    </source>
</evidence>
<evidence type="ECO:0000256" key="6">
    <source>
        <dbReference type="ARBA" id="ARBA00016919"/>
    </source>
</evidence>
<name>A0A2W1LTQ2_9BACL</name>
<evidence type="ECO:0000313" key="15">
    <source>
        <dbReference type="EMBL" id="PZD94837.1"/>
    </source>
</evidence>
<dbReference type="EMBL" id="QKRB01000048">
    <property type="protein sequence ID" value="PZD94837.1"/>
    <property type="molecule type" value="Genomic_DNA"/>
</dbReference>
<evidence type="ECO:0000256" key="4">
    <source>
        <dbReference type="ARBA" id="ARBA00009503"/>
    </source>
</evidence>
<dbReference type="UniPathway" id="UPA00077">
    <property type="reaction ID" value="UER00156"/>
</dbReference>
<dbReference type="PROSITE" id="PS50972">
    <property type="entry name" value="PTERIN_BINDING"/>
    <property type="match status" value="1"/>
</dbReference>
<evidence type="ECO:0000256" key="10">
    <source>
        <dbReference type="ARBA" id="ARBA00022909"/>
    </source>
</evidence>
<keyword evidence="16" id="KW-1185">Reference proteome</keyword>
<comment type="caution">
    <text evidence="15">The sequence shown here is derived from an EMBL/GenBank/DDBJ whole genome shotgun (WGS) entry which is preliminary data.</text>
</comment>
<dbReference type="Proteomes" id="UP000249522">
    <property type="component" value="Unassembled WGS sequence"/>
</dbReference>
<keyword evidence="7 13" id="KW-0808">Transferase</keyword>
<evidence type="ECO:0000256" key="12">
    <source>
        <dbReference type="ARBA" id="ARBA00053449"/>
    </source>
</evidence>
<keyword evidence="10 13" id="KW-0289">Folate biosynthesis</keyword>
<dbReference type="PROSITE" id="PS00793">
    <property type="entry name" value="DHPS_2"/>
    <property type="match status" value="1"/>
</dbReference>
<dbReference type="GO" id="GO:0046872">
    <property type="term" value="F:metal ion binding"/>
    <property type="evidence" value="ECO:0007669"/>
    <property type="project" value="UniProtKB-KW"/>
</dbReference>
<dbReference type="NCBIfam" id="TIGR01496">
    <property type="entry name" value="DHPS"/>
    <property type="match status" value="1"/>
</dbReference>
<evidence type="ECO:0000256" key="1">
    <source>
        <dbReference type="ARBA" id="ARBA00000012"/>
    </source>
</evidence>
<evidence type="ECO:0000256" key="2">
    <source>
        <dbReference type="ARBA" id="ARBA00001946"/>
    </source>
</evidence>
<comment type="function">
    <text evidence="12 13">Catalyzes the condensation of para-aminobenzoate (pABA) with 6-hydroxymethyl-7,8-dihydropterin diphosphate (DHPt-PP) to form 7,8-dihydropteroate (H2Pte), the immediate precursor of folate derivatives.</text>
</comment>
<dbReference type="InterPro" id="IPR000489">
    <property type="entry name" value="Pterin-binding_dom"/>
</dbReference>
<evidence type="ECO:0000313" key="16">
    <source>
        <dbReference type="Proteomes" id="UP000249522"/>
    </source>
</evidence>
<dbReference type="GO" id="GO:0004156">
    <property type="term" value="F:dihydropteroate synthase activity"/>
    <property type="evidence" value="ECO:0007669"/>
    <property type="project" value="UniProtKB-EC"/>
</dbReference>
<keyword evidence="8 13" id="KW-0479">Metal-binding</keyword>
<evidence type="ECO:0000256" key="13">
    <source>
        <dbReference type="RuleBase" id="RU361205"/>
    </source>
</evidence>
<dbReference type="Pfam" id="PF00809">
    <property type="entry name" value="Pterin_bind"/>
    <property type="match status" value="1"/>
</dbReference>
<gene>
    <name evidence="15" type="primary">folP</name>
    <name evidence="15" type="ORF">DNH61_15750</name>
</gene>
<evidence type="ECO:0000256" key="7">
    <source>
        <dbReference type="ARBA" id="ARBA00022679"/>
    </source>
</evidence>